<evidence type="ECO:0000256" key="4">
    <source>
        <dbReference type="ARBA" id="ARBA00022989"/>
    </source>
</evidence>
<feature type="transmembrane region" description="Helical" evidence="6">
    <location>
        <begin position="331"/>
        <end position="355"/>
    </location>
</feature>
<accession>A0A4R2P7G5</accession>
<feature type="transmembrane region" description="Helical" evidence="6">
    <location>
        <begin position="63"/>
        <end position="88"/>
    </location>
</feature>
<dbReference type="Gene3D" id="1.20.1740.10">
    <property type="entry name" value="Amino acid/polyamine transporter I"/>
    <property type="match status" value="1"/>
</dbReference>
<evidence type="ECO:0000313" key="7">
    <source>
        <dbReference type="EMBL" id="TCP30879.1"/>
    </source>
</evidence>
<sequence length="461" mass="49617">MVATAVGIVVSSSAMVSLGQGFGIAGPGFLIPMVIAMVLNLFVAFSFAELASIIPRAGGINHYTLPTMGPFIGMVSVLSGYVLVNMFAGSAEAHIAGTVIHGIFAPDVSPLVISAIFLIILSIINIRGIEFYSWSQMILTGGMIVSLVIIGIIGLTGTGSGEPLKTSIDFNSMGWGVVGLFALAFWLFVGIEFVCPMAEEVKKPKLYIPLSMILGLLIILVVDLIFGNAAIKYVPLNILAGSESPHVKAATAILGKTGQIWIGIVTVFATGSTINTLICSIPRMLYSMAQKGQMPQIFGKLNRWGSPWAGIVFLSSLFLVFLIGISGSASITTFILAGAFCWMITYIVAHLNVIIMRVKYPNAARTFKSPLGLTFQIIGIFGIIYMMFNIFPDPAVKQQIYMYAVIFLLITVVYSAIWVKFAMKKKLFETTPIEELLKEGSDSSEGYITLAENKNKTDVQG</sequence>
<evidence type="ECO:0000256" key="6">
    <source>
        <dbReference type="SAM" id="Phobius"/>
    </source>
</evidence>
<evidence type="ECO:0000313" key="8">
    <source>
        <dbReference type="Proteomes" id="UP000295416"/>
    </source>
</evidence>
<dbReference type="Pfam" id="PF13520">
    <property type="entry name" value="AA_permease_2"/>
    <property type="match status" value="1"/>
</dbReference>
<keyword evidence="4 6" id="KW-1133">Transmembrane helix</keyword>
<feature type="transmembrane region" description="Helical" evidence="6">
    <location>
        <begin position="206"/>
        <end position="226"/>
    </location>
</feature>
<dbReference type="AlphaFoldDB" id="A0A4R2P7G5"/>
<comment type="subcellular location">
    <subcellularLocation>
        <location evidence="1">Cell membrane</location>
        <topology evidence="1">Multi-pass membrane protein</topology>
    </subcellularLocation>
</comment>
<dbReference type="GO" id="GO:0022857">
    <property type="term" value="F:transmembrane transporter activity"/>
    <property type="evidence" value="ECO:0007669"/>
    <property type="project" value="InterPro"/>
</dbReference>
<evidence type="ECO:0000256" key="5">
    <source>
        <dbReference type="ARBA" id="ARBA00023136"/>
    </source>
</evidence>
<proteinExistence type="predicted"/>
<dbReference type="InterPro" id="IPR050367">
    <property type="entry name" value="APC_superfamily"/>
</dbReference>
<dbReference type="PANTHER" id="PTHR42770:SF12">
    <property type="entry name" value="AMINO ACID TRANSPORTER"/>
    <property type="match status" value="1"/>
</dbReference>
<keyword evidence="5 6" id="KW-0472">Membrane</keyword>
<gene>
    <name evidence="7" type="ORF">EV207_10458</name>
</gene>
<name>A0A4R2P7G5_9BACL</name>
<keyword evidence="2" id="KW-1003">Cell membrane</keyword>
<organism evidence="7 8">
    <name type="scientific">Scopulibacillus darangshiensis</name>
    <dbReference type="NCBI Taxonomy" id="442528"/>
    <lineage>
        <taxon>Bacteria</taxon>
        <taxon>Bacillati</taxon>
        <taxon>Bacillota</taxon>
        <taxon>Bacilli</taxon>
        <taxon>Bacillales</taxon>
        <taxon>Sporolactobacillaceae</taxon>
        <taxon>Scopulibacillus</taxon>
    </lineage>
</organism>
<feature type="transmembrane region" description="Helical" evidence="6">
    <location>
        <begin position="400"/>
        <end position="419"/>
    </location>
</feature>
<feature type="transmembrane region" description="Helical" evidence="6">
    <location>
        <begin position="108"/>
        <end position="126"/>
    </location>
</feature>
<evidence type="ECO:0000256" key="1">
    <source>
        <dbReference type="ARBA" id="ARBA00004651"/>
    </source>
</evidence>
<evidence type="ECO:0000256" key="2">
    <source>
        <dbReference type="ARBA" id="ARBA00022475"/>
    </source>
</evidence>
<feature type="transmembrane region" description="Helical" evidence="6">
    <location>
        <begin position="175"/>
        <end position="194"/>
    </location>
</feature>
<feature type="transmembrane region" description="Helical" evidence="6">
    <location>
        <begin position="138"/>
        <end position="155"/>
    </location>
</feature>
<comment type="caution">
    <text evidence="7">The sequence shown here is derived from an EMBL/GenBank/DDBJ whole genome shotgun (WGS) entry which is preliminary data.</text>
</comment>
<dbReference type="PANTHER" id="PTHR42770">
    <property type="entry name" value="AMINO ACID TRANSPORTER-RELATED"/>
    <property type="match status" value="1"/>
</dbReference>
<feature type="transmembrane region" description="Helical" evidence="6">
    <location>
        <begin position="367"/>
        <end position="388"/>
    </location>
</feature>
<dbReference type="EMBL" id="SLXK01000004">
    <property type="protein sequence ID" value="TCP30879.1"/>
    <property type="molecule type" value="Genomic_DNA"/>
</dbReference>
<keyword evidence="8" id="KW-1185">Reference proteome</keyword>
<dbReference type="PIRSF" id="PIRSF006060">
    <property type="entry name" value="AA_transporter"/>
    <property type="match status" value="1"/>
</dbReference>
<protein>
    <submittedName>
        <fullName evidence="7">Amino acid/polyamine/organocation transporter (APC superfamily)</fullName>
    </submittedName>
</protein>
<dbReference type="Proteomes" id="UP000295416">
    <property type="component" value="Unassembled WGS sequence"/>
</dbReference>
<dbReference type="GO" id="GO:0005886">
    <property type="term" value="C:plasma membrane"/>
    <property type="evidence" value="ECO:0007669"/>
    <property type="project" value="UniProtKB-SubCell"/>
</dbReference>
<feature type="transmembrane region" description="Helical" evidence="6">
    <location>
        <begin position="260"/>
        <end position="286"/>
    </location>
</feature>
<feature type="transmembrane region" description="Helical" evidence="6">
    <location>
        <begin position="307"/>
        <end position="325"/>
    </location>
</feature>
<reference evidence="7 8" key="1">
    <citation type="submission" date="2019-03" db="EMBL/GenBank/DDBJ databases">
        <title>Genomic Encyclopedia of Type Strains, Phase IV (KMG-IV): sequencing the most valuable type-strain genomes for metagenomic binning, comparative biology and taxonomic classification.</title>
        <authorList>
            <person name="Goeker M."/>
        </authorList>
    </citation>
    <scope>NUCLEOTIDE SEQUENCE [LARGE SCALE GENOMIC DNA]</scope>
    <source>
        <strain evidence="7 8">DSM 19377</strain>
    </source>
</reference>
<dbReference type="InterPro" id="IPR002293">
    <property type="entry name" value="AA/rel_permease1"/>
</dbReference>
<evidence type="ECO:0000256" key="3">
    <source>
        <dbReference type="ARBA" id="ARBA00022692"/>
    </source>
</evidence>
<feature type="transmembrane region" description="Helical" evidence="6">
    <location>
        <begin position="29"/>
        <end position="51"/>
    </location>
</feature>
<keyword evidence="3 6" id="KW-0812">Transmembrane</keyword>